<feature type="transmembrane region" description="Helical" evidence="6">
    <location>
        <begin position="130"/>
        <end position="150"/>
    </location>
</feature>
<dbReference type="GO" id="GO:0055088">
    <property type="term" value="P:lipid homeostasis"/>
    <property type="evidence" value="ECO:0007669"/>
    <property type="project" value="TreeGrafter"/>
</dbReference>
<dbReference type="OrthoDB" id="10266980at2759"/>
<reference evidence="8 9" key="1">
    <citation type="submission" date="2018-04" db="EMBL/GenBank/DDBJ databases">
        <authorList>
            <person name="Zhang X."/>
            <person name="Yuan J."/>
            <person name="Li F."/>
            <person name="Xiang J."/>
        </authorList>
    </citation>
    <scope>NUCLEOTIDE SEQUENCE [LARGE SCALE GENOMIC DNA]</scope>
    <source>
        <tissue evidence="8">Muscle</tissue>
    </source>
</reference>
<evidence type="ECO:0000313" key="8">
    <source>
        <dbReference type="EMBL" id="ROT68431.1"/>
    </source>
</evidence>
<organism evidence="8 9">
    <name type="scientific">Penaeus vannamei</name>
    <name type="common">Whiteleg shrimp</name>
    <name type="synonym">Litopenaeus vannamei</name>
    <dbReference type="NCBI Taxonomy" id="6689"/>
    <lineage>
        <taxon>Eukaryota</taxon>
        <taxon>Metazoa</taxon>
        <taxon>Ecdysozoa</taxon>
        <taxon>Arthropoda</taxon>
        <taxon>Crustacea</taxon>
        <taxon>Multicrustacea</taxon>
        <taxon>Malacostraca</taxon>
        <taxon>Eumalacostraca</taxon>
        <taxon>Eucarida</taxon>
        <taxon>Decapoda</taxon>
        <taxon>Dendrobranchiata</taxon>
        <taxon>Penaeoidea</taxon>
        <taxon>Penaeidae</taxon>
        <taxon>Penaeus</taxon>
    </lineage>
</organism>
<evidence type="ECO:0000256" key="3">
    <source>
        <dbReference type="ARBA" id="ARBA00022989"/>
    </source>
</evidence>
<feature type="transmembrane region" description="Helical" evidence="6">
    <location>
        <begin position="6"/>
        <end position="25"/>
    </location>
</feature>
<dbReference type="STRING" id="6689.A0A423SW88"/>
<evidence type="ECO:0000256" key="1">
    <source>
        <dbReference type="ARBA" id="ARBA00004141"/>
    </source>
</evidence>
<evidence type="ECO:0000313" key="9">
    <source>
        <dbReference type="Proteomes" id="UP000283509"/>
    </source>
</evidence>
<protein>
    <recommendedName>
        <fullName evidence="7">TLC domain-containing protein</fullName>
    </recommendedName>
</protein>
<feature type="transmembrane region" description="Helical" evidence="6">
    <location>
        <begin position="188"/>
        <end position="209"/>
    </location>
</feature>
<gene>
    <name evidence="8" type="ORF">C7M84_013393</name>
</gene>
<feature type="transmembrane region" description="Helical" evidence="6">
    <location>
        <begin position="46"/>
        <end position="71"/>
    </location>
</feature>
<evidence type="ECO:0000256" key="5">
    <source>
        <dbReference type="PROSITE-ProRule" id="PRU00205"/>
    </source>
</evidence>
<evidence type="ECO:0000256" key="6">
    <source>
        <dbReference type="SAM" id="Phobius"/>
    </source>
</evidence>
<feature type="domain" description="TLC" evidence="7">
    <location>
        <begin position="44"/>
        <end position="260"/>
    </location>
</feature>
<comment type="caution">
    <text evidence="8">The sequence shown here is derived from an EMBL/GenBank/DDBJ whole genome shotgun (WGS) entry which is preliminary data.</text>
</comment>
<dbReference type="InterPro" id="IPR050846">
    <property type="entry name" value="TLCD"/>
</dbReference>
<accession>A0A423SW88</accession>
<dbReference type="Pfam" id="PF03798">
    <property type="entry name" value="TRAM_LAG1_CLN8"/>
    <property type="match status" value="1"/>
</dbReference>
<dbReference type="PANTHER" id="PTHR13439:SF66">
    <property type="entry name" value="BCDNA.GH12326"/>
    <property type="match status" value="1"/>
</dbReference>
<dbReference type="AlphaFoldDB" id="A0A423SW88"/>
<reference evidence="8 9" key="2">
    <citation type="submission" date="2019-01" db="EMBL/GenBank/DDBJ databases">
        <title>The decoding of complex shrimp genome reveals the adaptation for benthos swimmer, frequently molting mechanism and breeding impact on genome.</title>
        <authorList>
            <person name="Sun Y."/>
            <person name="Gao Y."/>
            <person name="Yu Y."/>
        </authorList>
    </citation>
    <scope>NUCLEOTIDE SEQUENCE [LARGE SCALE GENOMIC DNA]</scope>
    <source>
        <tissue evidence="8">Muscle</tissue>
    </source>
</reference>
<keyword evidence="2 5" id="KW-0812">Transmembrane</keyword>
<name>A0A423SW88_PENVA</name>
<keyword evidence="3 6" id="KW-1133">Transmembrane helix</keyword>
<dbReference type="EMBL" id="QCYY01002665">
    <property type="protein sequence ID" value="ROT68431.1"/>
    <property type="molecule type" value="Genomic_DNA"/>
</dbReference>
<dbReference type="GO" id="GO:0016020">
    <property type="term" value="C:membrane"/>
    <property type="evidence" value="ECO:0007669"/>
    <property type="project" value="UniProtKB-SubCell"/>
</dbReference>
<evidence type="ECO:0000256" key="2">
    <source>
        <dbReference type="ARBA" id="ARBA00022692"/>
    </source>
</evidence>
<dbReference type="PANTHER" id="PTHR13439">
    <property type="entry name" value="CT120 PROTEIN"/>
    <property type="match status" value="1"/>
</dbReference>
<comment type="subcellular location">
    <subcellularLocation>
        <location evidence="1">Membrane</location>
        <topology evidence="1">Multi-pass membrane protein</topology>
    </subcellularLocation>
</comment>
<dbReference type="InterPro" id="IPR006634">
    <property type="entry name" value="TLC-dom"/>
</dbReference>
<dbReference type="SMART" id="SM00724">
    <property type="entry name" value="TLC"/>
    <property type="match status" value="1"/>
</dbReference>
<dbReference type="Proteomes" id="UP000283509">
    <property type="component" value="Unassembled WGS sequence"/>
</dbReference>
<evidence type="ECO:0000256" key="4">
    <source>
        <dbReference type="ARBA" id="ARBA00023136"/>
    </source>
</evidence>
<proteinExistence type="predicted"/>
<dbReference type="PROSITE" id="PS50922">
    <property type="entry name" value="TLC"/>
    <property type="match status" value="1"/>
</dbReference>
<dbReference type="GO" id="GO:0005783">
    <property type="term" value="C:endoplasmic reticulum"/>
    <property type="evidence" value="ECO:0007669"/>
    <property type="project" value="TreeGrafter"/>
</dbReference>
<sequence length="272" mass="30978">MVQTIFLFAFILCSSFAFWLGLFRLSYHLLDSYFRRKKWQMSHHHIMNMCEAIVSGAQAIASSVCGVVVVLSCYHDVMWAVHPLASQYGLAASSYFIYDTFAMYEVYLSSLPEVPESFGKRVKGFVKRRTLLVLHHVGVSAFLFPVLVYRSGIGDFFVGCFFCVELSGPFTNMRVILSRLGLKYSKWYLVNGIAMILSFAMCRVVVFPYMYLAYGAQYGLSVLEVVKKIPLHCNLGCLMVLIPQLHWLRLMILGAIKMFSGKRLSEAEEKID</sequence>
<keyword evidence="4 5" id="KW-0472">Membrane</keyword>
<keyword evidence="9" id="KW-1185">Reference proteome</keyword>
<evidence type="ECO:0000259" key="7">
    <source>
        <dbReference type="PROSITE" id="PS50922"/>
    </source>
</evidence>